<evidence type="ECO:0000313" key="5">
    <source>
        <dbReference type="EMBL" id="CDT42297.1"/>
    </source>
</evidence>
<name>A0A031WIB8_CLODI</name>
<dbReference type="EMBL" id="LK932360">
    <property type="protein sequence ID" value="CDS84164.1"/>
    <property type="molecule type" value="Genomic_DNA"/>
</dbReference>
<reference evidence="3" key="1">
    <citation type="submission" date="2014-07" db="EMBL/GenBank/DDBJ databases">
        <authorList>
            <person name="Monot Marc"/>
        </authorList>
    </citation>
    <scope>NUCLEOTIDE SEQUENCE</scope>
    <source>
        <strain evidence="5">7032989</strain>
        <strain evidence="3">7032994</strain>
    </source>
</reference>
<dbReference type="EMBL" id="LK932516">
    <property type="protein sequence ID" value="CDS87525.1"/>
    <property type="molecule type" value="Genomic_DNA"/>
</dbReference>
<evidence type="ECO:0000313" key="7">
    <source>
        <dbReference type="EMBL" id="VFD30949.1"/>
    </source>
</evidence>
<organism evidence="3">
    <name type="scientific">Clostridioides difficile</name>
    <name type="common">Peptoclostridium difficile</name>
    <dbReference type="NCBI Taxonomy" id="1496"/>
    <lineage>
        <taxon>Bacteria</taxon>
        <taxon>Bacillati</taxon>
        <taxon>Bacillota</taxon>
        <taxon>Clostridia</taxon>
        <taxon>Peptostreptococcales</taxon>
        <taxon>Peptostreptococcaceae</taxon>
        <taxon>Clostridioides</taxon>
    </lineage>
</organism>
<evidence type="ECO:0000256" key="2">
    <source>
        <dbReference type="ARBA" id="ARBA00023002"/>
    </source>
</evidence>
<dbReference type="GO" id="GO:0033794">
    <property type="term" value="F:sarcosine reductase activity"/>
    <property type="evidence" value="ECO:0007669"/>
    <property type="project" value="UniProtKB-EC"/>
</dbReference>
<reference evidence="7 9" key="2">
    <citation type="submission" date="2019-02" db="EMBL/GenBank/DDBJ databases">
        <authorList>
            <consortium name="Pathogen Informatics"/>
        </authorList>
    </citation>
    <scope>NUCLEOTIDE SEQUENCE [LARGE SCALE GENOMIC DNA]</scope>
    <source>
        <strain evidence="7">Clo34</strain>
        <strain evidence="9">clo34</strain>
        <strain evidence="6 8">VRECD0157</strain>
    </source>
</reference>
<evidence type="ECO:0000313" key="6">
    <source>
        <dbReference type="EMBL" id="SJT12816.1"/>
    </source>
</evidence>
<dbReference type="EMBL" id="LK933149">
    <property type="protein sequence ID" value="CDT42297.1"/>
    <property type="molecule type" value="Genomic_DNA"/>
</dbReference>
<protein>
    <submittedName>
        <fullName evidence="6">Glycine reductase complex component B subunit gamma</fullName>
    </submittedName>
    <submittedName>
        <fullName evidence="7">Sarcosine reductase complex component B subunit alpha</fullName>
        <ecNumber evidence="6 7">1.21.4.2</ecNumber>
    </submittedName>
    <submittedName>
        <fullName evidence="3">Sarcosine reductase complex component B subunit beta</fullName>
        <ecNumber evidence="3">1.21.4.3</ecNumber>
    </submittedName>
</protein>
<keyword evidence="2 3" id="KW-0560">Oxidoreductase</keyword>
<proteinExistence type="predicted"/>
<dbReference type="EMBL" id="FUPS01000017">
    <property type="protein sequence ID" value="SJT12816.1"/>
    <property type="molecule type" value="Genomic_DNA"/>
</dbReference>
<dbReference type="EMBL" id="CAADAN010000003">
    <property type="protein sequence ID" value="VFD30949.1"/>
    <property type="molecule type" value="Genomic_DNA"/>
</dbReference>
<evidence type="ECO:0000313" key="3">
    <source>
        <dbReference type="EMBL" id="CDS84164.1"/>
    </source>
</evidence>
<evidence type="ECO:0000256" key="1">
    <source>
        <dbReference type="ARBA" id="ARBA00022933"/>
    </source>
</evidence>
<dbReference type="AlphaFoldDB" id="A0A031WIB8"/>
<evidence type="ECO:0000313" key="4">
    <source>
        <dbReference type="EMBL" id="CDS87525.1"/>
    </source>
</evidence>
<dbReference type="InterPro" id="IPR010187">
    <property type="entry name" value="Various_sel_PB"/>
</dbReference>
<sequence>MSKIRVVHYINNFFAGIGGEEKADIPPEKRAGVVGPGIAFQSQFNDDAEIISTVICGDTYFGENIESATQELLKMIKEESPDLFIAGPAFNAGRYGVACGTICKAVEEELNIPVITGMYKENPGVDMFKLDLHIVSTGNSAASLRKVVPIMTKLGLKLVRGEEIGPPEEEGYIMRGIRKNFFHELRGSERAIDMLVKKMKGESFETEYPMPEFDRVTPMKPVKDLSKIKLALVTSGGIVPIDNPDKIESSSATKYGIYDLTDMDSMSNKEFTTIHGGYDRAYVLENPNLVVPLDVVRELEKEGVIGELVDYFITTTGTGTSVGNSKRFGEEFSKKLLEDDVDAVILTST</sequence>
<dbReference type="PATRIC" id="fig|1496.1373.peg.2200"/>
<accession>A0A031WIB8</accession>
<dbReference type="Proteomes" id="UP000411588">
    <property type="component" value="Unassembled WGS sequence"/>
</dbReference>
<dbReference type="Pfam" id="PF07355">
    <property type="entry name" value="GRDB"/>
    <property type="match status" value="1"/>
</dbReference>
<gene>
    <name evidence="3" type="primary">grdF</name>
    <name evidence="7" type="synonym">grdB_2</name>
    <name evidence="6" type="synonym">grdB_3</name>
    <name evidence="5" type="ORF">BN1095_470084</name>
    <name evidence="4" type="ORF">BN1096_620082</name>
    <name evidence="3" type="ORF">BN1097_250081</name>
    <name evidence="7" type="ORF">SAMEA1402399_01357</name>
    <name evidence="6" type="ORF">SAMEA3375112_03753</name>
</gene>
<evidence type="ECO:0000313" key="9">
    <source>
        <dbReference type="Proteomes" id="UP000411588"/>
    </source>
</evidence>
<evidence type="ECO:0000313" key="8">
    <source>
        <dbReference type="Proteomes" id="UP000189137"/>
    </source>
</evidence>
<dbReference type="Proteomes" id="UP000189137">
    <property type="component" value="Unassembled WGS sequence"/>
</dbReference>
<dbReference type="EC" id="1.21.4.2" evidence="6 7"/>
<dbReference type="EC" id="1.21.4.3" evidence="3"/>
<keyword evidence="1" id="KW-0712">Selenocysteine</keyword>
<dbReference type="NCBIfam" id="TIGR01918">
    <property type="entry name" value="various_sel_PB"/>
    <property type="match status" value="1"/>
</dbReference>
<dbReference type="GO" id="GO:0030699">
    <property type="term" value="F:glycine reductase activity"/>
    <property type="evidence" value="ECO:0007669"/>
    <property type="project" value="UniProtKB-EC"/>
</dbReference>